<dbReference type="Proteomes" id="UP000199230">
    <property type="component" value="Unassembled WGS sequence"/>
</dbReference>
<keyword evidence="1" id="KW-1133">Transmembrane helix</keyword>
<dbReference type="STRING" id="159292.SAMN05192546_105320"/>
<dbReference type="EMBL" id="FNPV01000005">
    <property type="protein sequence ID" value="SDY93004.1"/>
    <property type="molecule type" value="Genomic_DNA"/>
</dbReference>
<name>A0A1H3NVW5_9FIRM</name>
<feature type="transmembrane region" description="Helical" evidence="1">
    <location>
        <begin position="76"/>
        <end position="100"/>
    </location>
</feature>
<evidence type="ECO:0000313" key="3">
    <source>
        <dbReference type="Proteomes" id="UP000199230"/>
    </source>
</evidence>
<dbReference type="RefSeq" id="WP_093313579.1">
    <property type="nucleotide sequence ID" value="NZ_FNPV01000005.1"/>
</dbReference>
<accession>A0A1H3NVW5</accession>
<keyword evidence="3" id="KW-1185">Reference proteome</keyword>
<sequence length="101" mass="11260">MKEAIIQKLDTTYTYMVLHISTGVIIAASLYVIYLSRLIDVDFTPMLLPLFAGVGTYAAFTYYYQIYRRGAIGQFLKGLIVTAVSGGFIIFASLILSNYIL</sequence>
<reference evidence="2 3" key="1">
    <citation type="submission" date="2016-10" db="EMBL/GenBank/DDBJ databases">
        <authorList>
            <person name="de Groot N.N."/>
        </authorList>
    </citation>
    <scope>NUCLEOTIDE SEQUENCE [LARGE SCALE GENOMIC DNA]</scope>
    <source>
        <strain evidence="2 3">APO</strain>
    </source>
</reference>
<keyword evidence="1" id="KW-0812">Transmembrane</keyword>
<feature type="transmembrane region" description="Helical" evidence="1">
    <location>
        <begin position="12"/>
        <end position="34"/>
    </location>
</feature>
<protein>
    <submittedName>
        <fullName evidence="2">Uncharacterized protein</fullName>
    </submittedName>
</protein>
<organism evidence="2 3">
    <name type="scientific">Tindallia californiensis</name>
    <dbReference type="NCBI Taxonomy" id="159292"/>
    <lineage>
        <taxon>Bacteria</taxon>
        <taxon>Bacillati</taxon>
        <taxon>Bacillota</taxon>
        <taxon>Clostridia</taxon>
        <taxon>Peptostreptococcales</taxon>
        <taxon>Tindalliaceae</taxon>
        <taxon>Tindallia</taxon>
    </lineage>
</organism>
<evidence type="ECO:0000256" key="1">
    <source>
        <dbReference type="SAM" id="Phobius"/>
    </source>
</evidence>
<feature type="transmembrane region" description="Helical" evidence="1">
    <location>
        <begin position="46"/>
        <end position="64"/>
    </location>
</feature>
<keyword evidence="1" id="KW-0472">Membrane</keyword>
<evidence type="ECO:0000313" key="2">
    <source>
        <dbReference type="EMBL" id="SDY93004.1"/>
    </source>
</evidence>
<proteinExistence type="predicted"/>
<gene>
    <name evidence="2" type="ORF">SAMN05192546_105320</name>
</gene>
<dbReference type="AlphaFoldDB" id="A0A1H3NVW5"/>